<dbReference type="EMBL" id="JBBPBM010000009">
    <property type="protein sequence ID" value="KAK8568596.1"/>
    <property type="molecule type" value="Genomic_DNA"/>
</dbReference>
<feature type="compositionally biased region" description="Basic and acidic residues" evidence="2">
    <location>
        <begin position="200"/>
        <end position="215"/>
    </location>
</feature>
<proteinExistence type="predicted"/>
<evidence type="ECO:0000313" key="5">
    <source>
        <dbReference type="Proteomes" id="UP001472677"/>
    </source>
</evidence>
<evidence type="ECO:0000256" key="1">
    <source>
        <dbReference type="PROSITE-ProRule" id="PRU00047"/>
    </source>
</evidence>
<keyword evidence="1" id="KW-0863">Zinc-finger</keyword>
<gene>
    <name evidence="4" type="ORF">V6N12_007144</name>
</gene>
<keyword evidence="5" id="KW-1185">Reference proteome</keyword>
<feature type="region of interest" description="Disordered" evidence="2">
    <location>
        <begin position="196"/>
        <end position="245"/>
    </location>
</feature>
<keyword evidence="1" id="KW-0862">Zinc</keyword>
<protein>
    <recommendedName>
        <fullName evidence="3">CCHC-type domain-containing protein</fullName>
    </recommendedName>
</protein>
<accession>A0ABR2F0V4</accession>
<dbReference type="Proteomes" id="UP001472677">
    <property type="component" value="Unassembled WGS sequence"/>
</dbReference>
<sequence length="261" mass="28414">MHRDCSTHQPLMLKLIINGRTQLVEYESLPAICFSCGKYGHVHDNCLLQHASTNSTDPPVAPQLEQPKPYGLSSFGPWMVFERKQRRGPKKQVDVAVNSSVPPVVASRFSPIFEEAATEQLTLADIFTRSPDTHAAAKGKTVVSMTAKVTKPKSATVIPHKSLDSVNHSAVSISENDNPNFLNPPIHLGPTKSIMQSASMEHDKEHQALPPDKRGGIPSSKPNLFSRDIAPQPEQGFGEIPSDCPTIAVDLDVTPNAEAIF</sequence>
<feature type="domain" description="CCHC-type" evidence="3">
    <location>
        <begin position="33"/>
        <end position="46"/>
    </location>
</feature>
<dbReference type="PROSITE" id="PS50158">
    <property type="entry name" value="ZF_CCHC"/>
    <property type="match status" value="1"/>
</dbReference>
<dbReference type="InterPro" id="IPR001878">
    <property type="entry name" value="Znf_CCHC"/>
</dbReference>
<comment type="caution">
    <text evidence="4">The sequence shown here is derived from an EMBL/GenBank/DDBJ whole genome shotgun (WGS) entry which is preliminary data.</text>
</comment>
<evidence type="ECO:0000256" key="2">
    <source>
        <dbReference type="SAM" id="MobiDB-lite"/>
    </source>
</evidence>
<keyword evidence="1" id="KW-0479">Metal-binding</keyword>
<organism evidence="4 5">
    <name type="scientific">Hibiscus sabdariffa</name>
    <name type="common">roselle</name>
    <dbReference type="NCBI Taxonomy" id="183260"/>
    <lineage>
        <taxon>Eukaryota</taxon>
        <taxon>Viridiplantae</taxon>
        <taxon>Streptophyta</taxon>
        <taxon>Embryophyta</taxon>
        <taxon>Tracheophyta</taxon>
        <taxon>Spermatophyta</taxon>
        <taxon>Magnoliopsida</taxon>
        <taxon>eudicotyledons</taxon>
        <taxon>Gunneridae</taxon>
        <taxon>Pentapetalae</taxon>
        <taxon>rosids</taxon>
        <taxon>malvids</taxon>
        <taxon>Malvales</taxon>
        <taxon>Malvaceae</taxon>
        <taxon>Malvoideae</taxon>
        <taxon>Hibiscus</taxon>
    </lineage>
</organism>
<reference evidence="4 5" key="1">
    <citation type="journal article" date="2024" name="G3 (Bethesda)">
        <title>Genome assembly of Hibiscus sabdariffa L. provides insights into metabolisms of medicinal natural products.</title>
        <authorList>
            <person name="Kim T."/>
        </authorList>
    </citation>
    <scope>NUCLEOTIDE SEQUENCE [LARGE SCALE GENOMIC DNA]</scope>
    <source>
        <strain evidence="4">TK-2024</strain>
        <tissue evidence="4">Old leaves</tissue>
    </source>
</reference>
<evidence type="ECO:0000259" key="3">
    <source>
        <dbReference type="PROSITE" id="PS50158"/>
    </source>
</evidence>
<name>A0ABR2F0V4_9ROSI</name>
<evidence type="ECO:0000313" key="4">
    <source>
        <dbReference type="EMBL" id="KAK8568596.1"/>
    </source>
</evidence>